<name>A0A9X2YTA0_9FLAO</name>
<dbReference type="Proteomes" id="UP001151079">
    <property type="component" value="Unassembled WGS sequence"/>
</dbReference>
<evidence type="ECO:0000313" key="1">
    <source>
        <dbReference type="EMBL" id="MCV9926299.1"/>
    </source>
</evidence>
<accession>A0A9X2YTA0</accession>
<dbReference type="EMBL" id="JAOZEW010000001">
    <property type="protein sequence ID" value="MCV9926299.1"/>
    <property type="molecule type" value="Genomic_DNA"/>
</dbReference>
<dbReference type="PROSITE" id="PS51257">
    <property type="entry name" value="PROKAR_LIPOPROTEIN"/>
    <property type="match status" value="1"/>
</dbReference>
<keyword evidence="2" id="KW-1185">Reference proteome</keyword>
<gene>
    <name evidence="1" type="ORF">OIU83_01440</name>
</gene>
<proteinExistence type="predicted"/>
<dbReference type="RefSeq" id="WP_264204499.1">
    <property type="nucleotide sequence ID" value="NZ_JAOZEW010000001.1"/>
</dbReference>
<evidence type="ECO:0000313" key="2">
    <source>
        <dbReference type="Proteomes" id="UP001151079"/>
    </source>
</evidence>
<evidence type="ECO:0008006" key="3">
    <source>
        <dbReference type="Google" id="ProtNLM"/>
    </source>
</evidence>
<comment type="caution">
    <text evidence="1">The sequence shown here is derived from an EMBL/GenBank/DDBJ whole genome shotgun (WGS) entry which is preliminary data.</text>
</comment>
<sequence length="245" mass="27002">MKTISLWLVILPSLLISCTNEQIITTGVENISKKTALNSKSSILRDPANPANPYDAAGKAHNAILEIYETLDTSTDTTILRISQRVNEIALQNKELATLNMGNDTSLISPKEIEEILRNPMVKFDQSLSKSAMTNSAKLCLSDFIDSLLLLEKEDYELIYQTIVLFEASVINNKKFTALDKKIILSATSIARYLIQVKKKRKDPDWKTSTGNLIGGVIGAIDNSFKAVTASVIIGVSNQKNILTK</sequence>
<organism evidence="1 2">
    <name type="scientific">Flavobacterium shii</name>
    <dbReference type="NCBI Taxonomy" id="2987687"/>
    <lineage>
        <taxon>Bacteria</taxon>
        <taxon>Pseudomonadati</taxon>
        <taxon>Bacteroidota</taxon>
        <taxon>Flavobacteriia</taxon>
        <taxon>Flavobacteriales</taxon>
        <taxon>Flavobacteriaceae</taxon>
        <taxon>Flavobacterium</taxon>
    </lineage>
</organism>
<protein>
    <recommendedName>
        <fullName evidence="3">Lipoprotein</fullName>
    </recommendedName>
</protein>
<dbReference type="AlphaFoldDB" id="A0A9X2YTA0"/>
<reference evidence="1" key="1">
    <citation type="submission" date="2022-10" db="EMBL/GenBank/DDBJ databases">
        <title>Two novel species of Flavobacterium.</title>
        <authorList>
            <person name="Liu Q."/>
            <person name="Xin Y.-H."/>
        </authorList>
    </citation>
    <scope>NUCLEOTIDE SEQUENCE</scope>
    <source>
        <strain evidence="1">LS1R49</strain>
    </source>
</reference>